<evidence type="ECO:0000313" key="18">
    <source>
        <dbReference type="Proteomes" id="UP000001405"/>
    </source>
</evidence>
<dbReference type="GO" id="GO:0016740">
    <property type="term" value="F:transferase activity"/>
    <property type="evidence" value="ECO:0007669"/>
    <property type="project" value="UniProtKB-KW"/>
</dbReference>
<dbReference type="GO" id="GO:0008658">
    <property type="term" value="F:penicillin binding"/>
    <property type="evidence" value="ECO:0007669"/>
    <property type="project" value="InterPro"/>
</dbReference>
<keyword evidence="5" id="KW-0997">Cell inner membrane</keyword>
<keyword evidence="8" id="KW-0378">Hydrolase</keyword>
<dbReference type="GO" id="GO:0071972">
    <property type="term" value="F:peptidoglycan L,D-transpeptidase activity"/>
    <property type="evidence" value="ECO:0007669"/>
    <property type="project" value="TreeGrafter"/>
</dbReference>
<dbReference type="Gene3D" id="3.30.1390.30">
    <property type="entry name" value="Penicillin-binding protein 2a, domain 3"/>
    <property type="match status" value="1"/>
</dbReference>
<accession>D3EP03</accession>
<evidence type="ECO:0000256" key="10">
    <source>
        <dbReference type="ARBA" id="ARBA00022984"/>
    </source>
</evidence>
<keyword evidence="13" id="KW-0961">Cell wall biogenesis/degradation</keyword>
<keyword evidence="12 14" id="KW-0472">Membrane</keyword>
<dbReference type="InterPro" id="IPR036138">
    <property type="entry name" value="PBP_dimer_sf"/>
</dbReference>
<dbReference type="HOGENOM" id="CLU_009289_1_2_3"/>
<feature type="domain" description="Penicillin-binding protein transpeptidase" evidence="15">
    <location>
        <begin position="292"/>
        <end position="602"/>
    </location>
</feature>
<evidence type="ECO:0000259" key="16">
    <source>
        <dbReference type="Pfam" id="PF03717"/>
    </source>
</evidence>
<dbReference type="GO" id="GO:0005886">
    <property type="term" value="C:plasma membrane"/>
    <property type="evidence" value="ECO:0007669"/>
    <property type="project" value="UniProtKB-SubCell"/>
</dbReference>
<proteinExistence type="inferred from homology"/>
<keyword evidence="9" id="KW-0133">Cell shape</keyword>
<keyword evidence="18" id="KW-1185">Reference proteome</keyword>
<dbReference type="OrthoDB" id="9766847at2"/>
<keyword evidence="17" id="KW-0808">Transferase</keyword>
<comment type="similarity">
    <text evidence="3">Belongs to the transpeptidase family.</text>
</comment>
<keyword evidence="11 14" id="KW-1133">Transmembrane helix</keyword>
<name>D3EP03_ATETH</name>
<gene>
    <name evidence="17" type="ordered locus">UCYN_04730</name>
</gene>
<evidence type="ECO:0000256" key="12">
    <source>
        <dbReference type="ARBA" id="ARBA00023136"/>
    </source>
</evidence>
<dbReference type="AlphaFoldDB" id="D3EP03"/>
<dbReference type="STRING" id="1453429.UCYN_04730"/>
<dbReference type="GO" id="GO:0071555">
    <property type="term" value="P:cell wall organization"/>
    <property type="evidence" value="ECO:0007669"/>
    <property type="project" value="UniProtKB-KW"/>
</dbReference>
<dbReference type="InterPro" id="IPR050515">
    <property type="entry name" value="Beta-lactam/transpept"/>
</dbReference>
<dbReference type="NCBIfam" id="TIGR03423">
    <property type="entry name" value="pbp2_mrdA"/>
    <property type="match status" value="1"/>
</dbReference>
<dbReference type="InterPro" id="IPR001460">
    <property type="entry name" value="PCN-bd_Tpept"/>
</dbReference>
<organism evidence="18">
    <name type="scientific">Atelocyanobacterium thalassa (isolate ALOHA)</name>
    <dbReference type="NCBI Taxonomy" id="1453429"/>
    <lineage>
        <taxon>Bacteria</taxon>
        <taxon>Bacillati</taxon>
        <taxon>Cyanobacteriota</taxon>
        <taxon>Cyanophyceae</taxon>
        <taxon>Oscillatoriophycideae</taxon>
        <taxon>Chroococcales</taxon>
        <taxon>Aphanothecaceae</taxon>
        <taxon>Candidatus Atelocyanobacterium</taxon>
        <taxon>Candidatus Atelocyanobacterium thalassae</taxon>
    </lineage>
</organism>
<dbReference type="PATRIC" id="fig|713887.8.peg.435"/>
<sequence>MEKKTSQSRWQNLIKEKKHSLQIFEKRTNNLTIGQRNQPFLIMLFISFILLGTIGSRLFFLQLIEGESYRNKAEKNSVRIMPKPPIRGNIYDTKGRILASTRFTHSAYLWPIVISKSSWPENRKYLAKLLALPEKSIEAKISESKNKKIGYSSPTLIRIASRLNPAQITELEEFKTKLNGLEIDVESIRNYPNKEIAAHILGYTGELSSEELQKRNTDGYRLGDSVGRMGIEAAYEKKLRGEWGGIELEINGTGRITKILGRKVAKSGQDITLTLDLDIQKAAEVALKKHTGAIVVIKPHTGEVLAMASSPTFDPNFFSTPIAPKVWGQLQSKNKSFVNRALQSFPPASTFKIVTATAGMELEKYPSNTILQTFPYLNVKGESFKEWDKLGFGKTGYIKALALGSNAFYRQIGLKVGENTLAKYANLYGFGSKTGIELEEDSGLVANKIWKQKKYQKNWTERDTVNMSIGQGFTKATPLQIAVMFSILANGGYAINPHLLKKVDNKEYIQNHVNLKNSTIQTLREGLRAAVLSGTEKTLKTSNLPPVAGKSGIVEKFSDKSYAWFGGFAPYSNPEVVVVAFIKYSDQEKESIAALIVREVMETYFKHNS</sequence>
<keyword evidence="7 14" id="KW-0812">Transmembrane</keyword>
<dbReference type="KEGG" id="cyu:UCYN_04730"/>
<dbReference type="GO" id="GO:0006508">
    <property type="term" value="P:proteolysis"/>
    <property type="evidence" value="ECO:0007669"/>
    <property type="project" value="UniProtKB-KW"/>
</dbReference>
<feature type="domain" description="Penicillin-binding protein dimerisation" evidence="16">
    <location>
        <begin position="83"/>
        <end position="257"/>
    </location>
</feature>
<dbReference type="RefSeq" id="WP_012953868.1">
    <property type="nucleotide sequence ID" value="NC_013771.1"/>
</dbReference>
<evidence type="ECO:0000256" key="8">
    <source>
        <dbReference type="ARBA" id="ARBA00022801"/>
    </source>
</evidence>
<evidence type="ECO:0000256" key="3">
    <source>
        <dbReference type="ARBA" id="ARBA00007171"/>
    </source>
</evidence>
<evidence type="ECO:0000256" key="1">
    <source>
        <dbReference type="ARBA" id="ARBA00004167"/>
    </source>
</evidence>
<dbReference type="GO" id="GO:0008360">
    <property type="term" value="P:regulation of cell shape"/>
    <property type="evidence" value="ECO:0007669"/>
    <property type="project" value="UniProtKB-KW"/>
</dbReference>
<dbReference type="EMBL" id="CP001842">
    <property type="protein sequence ID" value="ADB95203.1"/>
    <property type="molecule type" value="Genomic_DNA"/>
</dbReference>
<evidence type="ECO:0000256" key="11">
    <source>
        <dbReference type="ARBA" id="ARBA00022989"/>
    </source>
</evidence>
<dbReference type="InterPro" id="IPR012338">
    <property type="entry name" value="Beta-lactam/transpept-like"/>
</dbReference>
<dbReference type="PANTHER" id="PTHR30627:SF2">
    <property type="entry name" value="PEPTIDOGLYCAN D,D-TRANSPEPTIDASE MRDA"/>
    <property type="match status" value="1"/>
</dbReference>
<dbReference type="Proteomes" id="UP000001405">
    <property type="component" value="Chromosome"/>
</dbReference>
<comment type="subcellular location">
    <subcellularLocation>
        <location evidence="2">Cell membrane</location>
    </subcellularLocation>
    <subcellularLocation>
        <location evidence="1">Membrane</location>
        <topology evidence="1">Single-pass membrane protein</topology>
    </subcellularLocation>
</comment>
<feature type="transmembrane region" description="Helical" evidence="14">
    <location>
        <begin position="40"/>
        <end position="60"/>
    </location>
</feature>
<protein>
    <submittedName>
        <fullName evidence="17">Peptidoglycan glycosyltransferase</fullName>
    </submittedName>
</protein>
<keyword evidence="4" id="KW-1003">Cell membrane</keyword>
<reference evidence="17 18" key="1">
    <citation type="journal article" date="2010" name="Nature">
        <title>Metabolic streamlining in an open-ocean nitrogen-fixing cyanobacterium.</title>
        <authorList>
            <person name="Tripp H.J."/>
            <person name="Bench S.R."/>
            <person name="Turk K.A."/>
            <person name="Foster R.A."/>
            <person name="Desany B.A."/>
            <person name="Niazi F."/>
            <person name="Affourtit J.P."/>
            <person name="Zehr J.P."/>
        </authorList>
    </citation>
    <scope>NUCLEOTIDE SEQUENCE [LARGE SCALE GENOMIC DNA]</scope>
    <source>
        <strain evidence="18">ALOHA</strain>
    </source>
</reference>
<evidence type="ECO:0000256" key="5">
    <source>
        <dbReference type="ARBA" id="ARBA00022519"/>
    </source>
</evidence>
<dbReference type="Gene3D" id="3.90.1310.10">
    <property type="entry name" value="Penicillin-binding protein 2a (Domain 2)"/>
    <property type="match status" value="1"/>
</dbReference>
<evidence type="ECO:0000256" key="4">
    <source>
        <dbReference type="ARBA" id="ARBA00022475"/>
    </source>
</evidence>
<dbReference type="GO" id="GO:0009002">
    <property type="term" value="F:serine-type D-Ala-D-Ala carboxypeptidase activity"/>
    <property type="evidence" value="ECO:0007669"/>
    <property type="project" value="InterPro"/>
</dbReference>
<evidence type="ECO:0000256" key="2">
    <source>
        <dbReference type="ARBA" id="ARBA00004236"/>
    </source>
</evidence>
<keyword evidence="10" id="KW-0573">Peptidoglycan synthesis</keyword>
<dbReference type="InterPro" id="IPR005311">
    <property type="entry name" value="PBP_dimer"/>
</dbReference>
<dbReference type="SUPFAM" id="SSF56601">
    <property type="entry name" value="beta-lactamase/transpeptidase-like"/>
    <property type="match status" value="1"/>
</dbReference>
<evidence type="ECO:0000259" key="15">
    <source>
        <dbReference type="Pfam" id="PF00905"/>
    </source>
</evidence>
<dbReference type="Gene3D" id="3.40.710.10">
    <property type="entry name" value="DD-peptidase/beta-lactamase superfamily"/>
    <property type="match status" value="1"/>
</dbReference>
<evidence type="ECO:0000256" key="13">
    <source>
        <dbReference type="ARBA" id="ARBA00023316"/>
    </source>
</evidence>
<dbReference type="GO" id="GO:0009252">
    <property type="term" value="P:peptidoglycan biosynthetic process"/>
    <property type="evidence" value="ECO:0007669"/>
    <property type="project" value="UniProtKB-KW"/>
</dbReference>
<dbReference type="PANTHER" id="PTHR30627">
    <property type="entry name" value="PEPTIDOGLYCAN D,D-TRANSPEPTIDASE"/>
    <property type="match status" value="1"/>
</dbReference>
<dbReference type="Pfam" id="PF00905">
    <property type="entry name" value="Transpeptidase"/>
    <property type="match status" value="1"/>
</dbReference>
<evidence type="ECO:0000313" key="17">
    <source>
        <dbReference type="EMBL" id="ADB95203.1"/>
    </source>
</evidence>
<evidence type="ECO:0000256" key="7">
    <source>
        <dbReference type="ARBA" id="ARBA00022692"/>
    </source>
</evidence>
<keyword evidence="6" id="KW-0645">Protease</keyword>
<evidence type="ECO:0000256" key="14">
    <source>
        <dbReference type="SAM" id="Phobius"/>
    </source>
</evidence>
<dbReference type="Pfam" id="PF03717">
    <property type="entry name" value="PBP_dimer"/>
    <property type="match status" value="1"/>
</dbReference>
<dbReference type="InterPro" id="IPR017790">
    <property type="entry name" value="Penicillin-binding_protein_2"/>
</dbReference>
<dbReference type="SUPFAM" id="SSF56519">
    <property type="entry name" value="Penicillin binding protein dimerisation domain"/>
    <property type="match status" value="1"/>
</dbReference>
<evidence type="ECO:0000256" key="9">
    <source>
        <dbReference type="ARBA" id="ARBA00022960"/>
    </source>
</evidence>
<evidence type="ECO:0000256" key="6">
    <source>
        <dbReference type="ARBA" id="ARBA00022670"/>
    </source>
</evidence>